<keyword evidence="2" id="KW-0645">Protease</keyword>
<dbReference type="InterPro" id="IPR033139">
    <property type="entry name" value="Caspase_cys_AS"/>
</dbReference>
<dbReference type="InterPro" id="IPR002398">
    <property type="entry name" value="Pept_C14"/>
</dbReference>
<feature type="domain" description="Caspase family p10" evidence="6">
    <location>
        <begin position="112"/>
        <end position="204"/>
    </location>
</feature>
<dbReference type="GO" id="GO:0006915">
    <property type="term" value="P:apoptotic process"/>
    <property type="evidence" value="ECO:0007669"/>
    <property type="project" value="UniProtKB-KW"/>
</dbReference>
<evidence type="ECO:0000259" key="7">
    <source>
        <dbReference type="PROSITE" id="PS50208"/>
    </source>
</evidence>
<dbReference type="AlphaFoldDB" id="A0A8S3UY00"/>
<dbReference type="SMART" id="SM00115">
    <property type="entry name" value="CASc"/>
    <property type="match status" value="1"/>
</dbReference>
<dbReference type="PROSITE" id="PS01122">
    <property type="entry name" value="CASPASE_CYS"/>
    <property type="match status" value="1"/>
</dbReference>
<dbReference type="PROSITE" id="PS50207">
    <property type="entry name" value="CASPASE_P10"/>
    <property type="match status" value="1"/>
</dbReference>
<dbReference type="Pfam" id="PF00656">
    <property type="entry name" value="Peptidase_C14"/>
    <property type="match status" value="1"/>
</dbReference>
<organism evidence="8 9">
    <name type="scientific">Mytilus edulis</name>
    <name type="common">Blue mussel</name>
    <dbReference type="NCBI Taxonomy" id="6550"/>
    <lineage>
        <taxon>Eukaryota</taxon>
        <taxon>Metazoa</taxon>
        <taxon>Spiralia</taxon>
        <taxon>Lophotrochozoa</taxon>
        <taxon>Mollusca</taxon>
        <taxon>Bivalvia</taxon>
        <taxon>Autobranchia</taxon>
        <taxon>Pteriomorphia</taxon>
        <taxon>Mytilida</taxon>
        <taxon>Mytiloidea</taxon>
        <taxon>Mytilidae</taxon>
        <taxon>Mytilinae</taxon>
        <taxon>Mytilus</taxon>
    </lineage>
</organism>
<keyword evidence="4 8" id="KW-0378">Hydrolase</keyword>
<evidence type="ECO:0000256" key="3">
    <source>
        <dbReference type="ARBA" id="ARBA00022703"/>
    </source>
</evidence>
<dbReference type="EMBL" id="CAJPWZ010002893">
    <property type="protein sequence ID" value="CAG2247236.1"/>
    <property type="molecule type" value="Genomic_DNA"/>
</dbReference>
<evidence type="ECO:0000313" key="8">
    <source>
        <dbReference type="EMBL" id="CAG2247236.1"/>
    </source>
</evidence>
<evidence type="ECO:0000313" key="9">
    <source>
        <dbReference type="Proteomes" id="UP000683360"/>
    </source>
</evidence>
<dbReference type="OrthoDB" id="6044770at2759"/>
<keyword evidence="3" id="KW-0053">Apoptosis</keyword>
<dbReference type="Proteomes" id="UP000683360">
    <property type="component" value="Unassembled WGS sequence"/>
</dbReference>
<dbReference type="PRINTS" id="PR00376">
    <property type="entry name" value="IL1BCENZYME"/>
</dbReference>
<dbReference type="InterPro" id="IPR011600">
    <property type="entry name" value="Pept_C14_caspase"/>
</dbReference>
<evidence type="ECO:0000259" key="6">
    <source>
        <dbReference type="PROSITE" id="PS50207"/>
    </source>
</evidence>
<gene>
    <name evidence="8" type="ORF">MEDL_59156</name>
</gene>
<reference evidence="8" key="1">
    <citation type="submission" date="2021-03" db="EMBL/GenBank/DDBJ databases">
        <authorList>
            <person name="Bekaert M."/>
        </authorList>
    </citation>
    <scope>NUCLEOTIDE SEQUENCE</scope>
</reference>
<evidence type="ECO:0000256" key="4">
    <source>
        <dbReference type="ARBA" id="ARBA00022801"/>
    </source>
</evidence>
<dbReference type="SUPFAM" id="SSF52129">
    <property type="entry name" value="Caspase-like"/>
    <property type="match status" value="1"/>
</dbReference>
<comment type="similarity">
    <text evidence="1 5">Belongs to the peptidase C14A family.</text>
</comment>
<dbReference type="EC" id="3.4.22.60" evidence="8"/>
<name>A0A8S3UY00_MYTED</name>
<comment type="caution">
    <text evidence="8">The sequence shown here is derived from an EMBL/GenBank/DDBJ whole genome shotgun (WGS) entry which is preliminary data.</text>
</comment>
<feature type="domain" description="Caspase family p20" evidence="7">
    <location>
        <begin position="67"/>
        <end position="82"/>
    </location>
</feature>
<dbReference type="PANTHER" id="PTHR47901">
    <property type="entry name" value="CASPASE RECRUITMENT DOMAIN-CONTAINING PROTEIN 18"/>
    <property type="match status" value="1"/>
</dbReference>
<sequence length="204" mass="23377">MVIQLSTTDQMPETFRTKGKQITLMYRLCMHQPRCELNMIQTITRWHTWFICRSDNCSDVLDLNLGTGKPKIFLIQACRGIEEQEHVEEDDLPLLFKSDTLENLTTDARGYSTEKIPADADFIVAYATTPGYISIRDISKGAYFIRAFLTVAKKRYKDEHIEEILIHVKRELASNPDYVPLTGSLAGTCQMGMVESTSRKKLYL</sequence>
<evidence type="ECO:0000256" key="1">
    <source>
        <dbReference type="ARBA" id="ARBA00010134"/>
    </source>
</evidence>
<dbReference type="InterPro" id="IPR001309">
    <property type="entry name" value="Pept_C14_p20"/>
</dbReference>
<evidence type="ECO:0000256" key="5">
    <source>
        <dbReference type="RuleBase" id="RU003971"/>
    </source>
</evidence>
<dbReference type="GO" id="GO:0004197">
    <property type="term" value="F:cysteine-type endopeptidase activity"/>
    <property type="evidence" value="ECO:0007669"/>
    <property type="project" value="InterPro"/>
</dbReference>
<accession>A0A8S3UY00</accession>
<keyword evidence="9" id="KW-1185">Reference proteome</keyword>
<dbReference type="InterPro" id="IPR002138">
    <property type="entry name" value="Pept_C14_p10"/>
</dbReference>
<evidence type="ECO:0000256" key="2">
    <source>
        <dbReference type="ARBA" id="ARBA00022670"/>
    </source>
</evidence>
<dbReference type="PROSITE" id="PS50208">
    <property type="entry name" value="CASPASE_P20"/>
    <property type="match status" value="1"/>
</dbReference>
<proteinExistence type="inferred from homology"/>
<protein>
    <submittedName>
        <fullName evidence="8">CASP7</fullName>
        <ecNumber evidence="8">3.4.22.60</ecNumber>
    </submittedName>
</protein>
<dbReference type="PANTHER" id="PTHR47901:SF8">
    <property type="entry name" value="CASPASE-3"/>
    <property type="match status" value="1"/>
</dbReference>
<dbReference type="Gene3D" id="3.40.50.1460">
    <property type="match status" value="1"/>
</dbReference>
<dbReference type="InterPro" id="IPR029030">
    <property type="entry name" value="Caspase-like_dom_sf"/>
</dbReference>
<dbReference type="GO" id="GO:0006508">
    <property type="term" value="P:proteolysis"/>
    <property type="evidence" value="ECO:0007669"/>
    <property type="project" value="UniProtKB-KW"/>
</dbReference>
<dbReference type="InterPro" id="IPR015917">
    <property type="entry name" value="Pept_C14A"/>
</dbReference>